<dbReference type="InterPro" id="IPR038277">
    <property type="entry name" value="UreF_sf"/>
</dbReference>
<dbReference type="Pfam" id="PF01730">
    <property type="entry name" value="UreF"/>
    <property type="match status" value="1"/>
</dbReference>
<comment type="subcellular location">
    <subcellularLocation>
        <location evidence="3">Cytoplasm</location>
    </subcellularLocation>
</comment>
<comment type="similarity">
    <text evidence="3">Belongs to the UreF family.</text>
</comment>
<dbReference type="EMBL" id="LPXO01000014">
    <property type="protein sequence ID" value="KUF09382.1"/>
    <property type="molecule type" value="Genomic_DNA"/>
</dbReference>
<dbReference type="InterPro" id="IPR002639">
    <property type="entry name" value="UreF"/>
</dbReference>
<reference evidence="4 5" key="1">
    <citation type="submission" date="2015-12" db="EMBL/GenBank/DDBJ databases">
        <authorList>
            <person name="Shamseldin A."/>
            <person name="Moawad H."/>
            <person name="Abd El-Rahim W.M."/>
            <person name="Sadowsky M.J."/>
        </authorList>
    </citation>
    <scope>NUCLEOTIDE SEQUENCE [LARGE SCALE GENOMIC DNA]</scope>
    <source>
        <strain evidence="4 5">SJ5A-1</strain>
    </source>
</reference>
<dbReference type="STRING" id="1685382.AVJ23_18235"/>
<dbReference type="Proteomes" id="UP000054396">
    <property type="component" value="Unassembled WGS sequence"/>
</dbReference>
<comment type="caution">
    <text evidence="4">The sequence shown here is derived from an EMBL/GenBank/DDBJ whole genome shotgun (WGS) entry which is preliminary data.</text>
</comment>
<protein>
    <recommendedName>
        <fullName evidence="3">Urease accessory protein UreF</fullName>
    </recommendedName>
</protein>
<proteinExistence type="inferred from homology"/>
<dbReference type="PANTHER" id="PTHR33620">
    <property type="entry name" value="UREASE ACCESSORY PROTEIN F"/>
    <property type="match status" value="1"/>
</dbReference>
<dbReference type="RefSeq" id="WP_058863660.1">
    <property type="nucleotide sequence ID" value="NZ_LPXO01000014.1"/>
</dbReference>
<comment type="function">
    <text evidence="3">Required for maturation of urease via the functional incorporation of the urease nickel metallocenter.</text>
</comment>
<dbReference type="PIRSF" id="PIRSF009467">
    <property type="entry name" value="Ureas_acces_UreF"/>
    <property type="match status" value="1"/>
</dbReference>
<dbReference type="PANTHER" id="PTHR33620:SF1">
    <property type="entry name" value="UREASE ACCESSORY PROTEIN F"/>
    <property type="match status" value="1"/>
</dbReference>
<dbReference type="AlphaFoldDB" id="A0A0W7WFN8"/>
<evidence type="ECO:0000256" key="3">
    <source>
        <dbReference type="HAMAP-Rule" id="MF_01385"/>
    </source>
</evidence>
<keyword evidence="2 3" id="KW-0143">Chaperone</keyword>
<comment type="subunit">
    <text evidence="3">UreD, UreF and UreG form a complex that acts as a GTP-hydrolysis-dependent molecular chaperone, activating the urease apoprotein by helping to assemble the nickel containing metallocenter of UreC. The UreE protein probably delivers the nickel.</text>
</comment>
<evidence type="ECO:0000313" key="5">
    <source>
        <dbReference type="Proteomes" id="UP000054396"/>
    </source>
</evidence>
<accession>A0A0W7WFN8</accession>
<dbReference type="HAMAP" id="MF_01385">
    <property type="entry name" value="UreF"/>
    <property type="match status" value="1"/>
</dbReference>
<sequence length="213" mass="22466">MPIDPRLLTLTQWLSPAYPLGAFAYSHGLEAAVQGGQVSDGRDLQAWLEDLLASGTGRNDAIWIRLAADPAADLAALDAEARAFQPSAERLREADRQGAAFARVTAEIWNLDLPPLLLPVALGRAAEQMGMDPGAVAALYLQGFAGNLVAAGQRLLALGQTEAQGILAALAPLCQSVAEATEGAGQGDLWSVALLWDIASMQHETSEPRLFQS</sequence>
<dbReference type="Gene3D" id="1.10.4190.10">
    <property type="entry name" value="Urease accessory protein UreF"/>
    <property type="match status" value="1"/>
</dbReference>
<keyword evidence="1 3" id="KW-0996">Nickel insertion</keyword>
<gene>
    <name evidence="3" type="primary">ureF</name>
    <name evidence="4" type="ORF">AVJ23_18235</name>
</gene>
<evidence type="ECO:0000313" key="4">
    <source>
        <dbReference type="EMBL" id="KUF09382.1"/>
    </source>
</evidence>
<evidence type="ECO:0000256" key="1">
    <source>
        <dbReference type="ARBA" id="ARBA00022988"/>
    </source>
</evidence>
<keyword evidence="5" id="KW-1185">Reference proteome</keyword>
<dbReference type="OrthoDB" id="9798772at2"/>
<keyword evidence="3" id="KW-0963">Cytoplasm</keyword>
<dbReference type="GO" id="GO:0016151">
    <property type="term" value="F:nickel cation binding"/>
    <property type="evidence" value="ECO:0007669"/>
    <property type="project" value="UniProtKB-UniRule"/>
</dbReference>
<dbReference type="GO" id="GO:0005737">
    <property type="term" value="C:cytoplasm"/>
    <property type="evidence" value="ECO:0007669"/>
    <property type="project" value="UniProtKB-SubCell"/>
</dbReference>
<evidence type="ECO:0000256" key="2">
    <source>
        <dbReference type="ARBA" id="ARBA00023186"/>
    </source>
</evidence>
<name>A0A0W7WFN8_9RHOB</name>
<organism evidence="4 5">
    <name type="scientific">Pseudoponticoccus marisrubri</name>
    <dbReference type="NCBI Taxonomy" id="1685382"/>
    <lineage>
        <taxon>Bacteria</taxon>
        <taxon>Pseudomonadati</taxon>
        <taxon>Pseudomonadota</taxon>
        <taxon>Alphaproteobacteria</taxon>
        <taxon>Rhodobacterales</taxon>
        <taxon>Roseobacteraceae</taxon>
        <taxon>Pseudoponticoccus</taxon>
    </lineage>
</organism>